<dbReference type="Gene3D" id="3.30.110.170">
    <property type="entry name" value="Protein of unknown function (DUF541), domain 1"/>
    <property type="match status" value="1"/>
</dbReference>
<keyword evidence="3" id="KW-1185">Reference proteome</keyword>
<accession>A0A3A5HH08</accession>
<reference evidence="3" key="1">
    <citation type="submission" date="2018-09" db="EMBL/GenBank/DDBJ databases">
        <authorList>
            <person name="Zhu H."/>
        </authorList>
    </citation>
    <scope>NUCLEOTIDE SEQUENCE [LARGE SCALE GENOMIC DNA]</scope>
    <source>
        <strain evidence="3">K1W22B-1</strain>
    </source>
</reference>
<keyword evidence="1" id="KW-1133">Transmembrane helix</keyword>
<sequence>MDHTTALALKITAFLAVLAVVLLAAFALGHRGAARNGEQTITLAGQGKVTVVPDRATASLGVQVTKPDAKGAMAEADSLQGKVIAALLAAGVEKSDIRTSGLDLQPEYDYEGRGKPTITGYTVTQTVKVTMKDLKKAGDVLSAAAEAGGNATRINDFKLSVGDKDEAMGEARDKAIADARKKAQQFAKAADRELGKVIRITETGSDSGPQPYAQMYAEDSMVTANALKSAPIEPGEQKLSISVKVVWELR</sequence>
<evidence type="ECO:0000256" key="1">
    <source>
        <dbReference type="SAM" id="Phobius"/>
    </source>
</evidence>
<dbReference type="Gene3D" id="3.30.70.2970">
    <property type="entry name" value="Protein of unknown function (DUF541), domain 2"/>
    <property type="match status" value="1"/>
</dbReference>
<evidence type="ECO:0000313" key="2">
    <source>
        <dbReference type="EMBL" id="RJS47364.1"/>
    </source>
</evidence>
<organism evidence="2 3">
    <name type="scientific">Nocardioides cavernaquae</name>
    <dbReference type="NCBI Taxonomy" id="2321396"/>
    <lineage>
        <taxon>Bacteria</taxon>
        <taxon>Bacillati</taxon>
        <taxon>Actinomycetota</taxon>
        <taxon>Actinomycetes</taxon>
        <taxon>Propionibacteriales</taxon>
        <taxon>Nocardioidaceae</taxon>
        <taxon>Nocardioides</taxon>
    </lineage>
</organism>
<dbReference type="OrthoDB" id="3786458at2"/>
<keyword evidence="1" id="KW-0472">Membrane</keyword>
<evidence type="ECO:0000313" key="3">
    <source>
        <dbReference type="Proteomes" id="UP000276542"/>
    </source>
</evidence>
<dbReference type="PANTHER" id="PTHR34387">
    <property type="entry name" value="SLR1258 PROTEIN"/>
    <property type="match status" value="1"/>
</dbReference>
<keyword evidence="1" id="KW-0812">Transmembrane</keyword>
<dbReference type="InterPro" id="IPR052022">
    <property type="entry name" value="26kDa_periplasmic_antigen"/>
</dbReference>
<dbReference type="Proteomes" id="UP000276542">
    <property type="component" value="Unassembled WGS sequence"/>
</dbReference>
<dbReference type="Pfam" id="PF04402">
    <property type="entry name" value="SIMPL"/>
    <property type="match status" value="1"/>
</dbReference>
<comment type="caution">
    <text evidence="2">The sequence shown here is derived from an EMBL/GenBank/DDBJ whole genome shotgun (WGS) entry which is preliminary data.</text>
</comment>
<gene>
    <name evidence="2" type="ORF">D4739_14830</name>
</gene>
<proteinExistence type="predicted"/>
<dbReference type="AlphaFoldDB" id="A0A3A5HH08"/>
<dbReference type="GO" id="GO:0006974">
    <property type="term" value="P:DNA damage response"/>
    <property type="evidence" value="ECO:0007669"/>
    <property type="project" value="TreeGrafter"/>
</dbReference>
<protein>
    <submittedName>
        <fullName evidence="2">DUF541 domain-containing protein</fullName>
    </submittedName>
</protein>
<name>A0A3A5HH08_9ACTN</name>
<dbReference type="RefSeq" id="WP_120061330.1">
    <property type="nucleotide sequence ID" value="NZ_QYRP01000002.1"/>
</dbReference>
<dbReference type="EMBL" id="QYRP01000002">
    <property type="protein sequence ID" value="RJS47364.1"/>
    <property type="molecule type" value="Genomic_DNA"/>
</dbReference>
<dbReference type="InterPro" id="IPR007497">
    <property type="entry name" value="SIMPL/DUF541"/>
</dbReference>
<dbReference type="PANTHER" id="PTHR34387:SF1">
    <property type="entry name" value="PERIPLASMIC IMMUNOGENIC PROTEIN"/>
    <property type="match status" value="1"/>
</dbReference>
<feature type="transmembrane region" description="Helical" evidence="1">
    <location>
        <begin position="6"/>
        <end position="28"/>
    </location>
</feature>